<keyword evidence="8" id="KW-0997">Cell inner membrane</keyword>
<dbReference type="OrthoDB" id="6647425at2"/>
<organism evidence="10 11">
    <name type="scientific">Plasticicumulans acidivorans</name>
    <dbReference type="NCBI Taxonomy" id="886464"/>
    <lineage>
        <taxon>Bacteria</taxon>
        <taxon>Pseudomonadati</taxon>
        <taxon>Pseudomonadota</taxon>
        <taxon>Gammaproteobacteria</taxon>
        <taxon>Candidatus Competibacteraceae</taxon>
        <taxon>Plasticicumulans</taxon>
    </lineage>
</organism>
<keyword evidence="7 8" id="KW-0472">Membrane</keyword>
<dbReference type="AlphaFoldDB" id="A0A317MQ59"/>
<evidence type="ECO:0000313" key="10">
    <source>
        <dbReference type="EMBL" id="PWV58387.1"/>
    </source>
</evidence>
<evidence type="ECO:0000313" key="11">
    <source>
        <dbReference type="Proteomes" id="UP000246569"/>
    </source>
</evidence>
<dbReference type="GO" id="GO:0005886">
    <property type="term" value="C:plasma membrane"/>
    <property type="evidence" value="ECO:0007669"/>
    <property type="project" value="UniProtKB-SubCell"/>
</dbReference>
<accession>A0A317MQ59</accession>
<evidence type="ECO:0000256" key="2">
    <source>
        <dbReference type="ARBA" id="ARBA00007776"/>
    </source>
</evidence>
<dbReference type="Pfam" id="PF04093">
    <property type="entry name" value="MreD"/>
    <property type="match status" value="1"/>
</dbReference>
<dbReference type="Proteomes" id="UP000246569">
    <property type="component" value="Unassembled WGS sequence"/>
</dbReference>
<evidence type="ECO:0000256" key="7">
    <source>
        <dbReference type="ARBA" id="ARBA00023136"/>
    </source>
</evidence>
<reference evidence="10 11" key="1">
    <citation type="submission" date="2018-05" db="EMBL/GenBank/DDBJ databases">
        <title>Genomic Encyclopedia of Type Strains, Phase IV (KMG-IV): sequencing the most valuable type-strain genomes for metagenomic binning, comparative biology and taxonomic classification.</title>
        <authorList>
            <person name="Goeker M."/>
        </authorList>
    </citation>
    <scope>NUCLEOTIDE SEQUENCE [LARGE SCALE GENOMIC DNA]</scope>
    <source>
        <strain evidence="10 11">DSM 23606</strain>
    </source>
</reference>
<keyword evidence="6 9" id="KW-1133">Transmembrane helix</keyword>
<feature type="transmembrane region" description="Helical" evidence="9">
    <location>
        <begin position="6"/>
        <end position="27"/>
    </location>
</feature>
<dbReference type="InterPro" id="IPR007227">
    <property type="entry name" value="Cell_shape_determining_MreD"/>
</dbReference>
<comment type="caution">
    <text evidence="10">The sequence shown here is derived from an EMBL/GenBank/DDBJ whole genome shotgun (WGS) entry which is preliminary data.</text>
</comment>
<evidence type="ECO:0000256" key="1">
    <source>
        <dbReference type="ARBA" id="ARBA00004651"/>
    </source>
</evidence>
<feature type="transmembrane region" description="Helical" evidence="9">
    <location>
        <begin position="104"/>
        <end position="126"/>
    </location>
</feature>
<sequence length="162" mass="18648">MTAEPAHGRLIMWLSFVLALLFGQLHLPEWLDRFRPDWVALVLVYWSLALPQRCSVGTGWVLGLIQDAAQGTLLGQHALGLALIAYLTVRFHQRIRVFPLWQQALSILLFLLLDQLLVIWINGMIGYPPTDFWYLAPPLGGMLTWPLLFIVMRDLRLRYQIS</sequence>
<comment type="function">
    <text evidence="8">Involved in formation of the rod shape of the cell. May also contribute to regulation of formation of penicillin-binding proteins.</text>
</comment>
<dbReference type="GO" id="GO:0008360">
    <property type="term" value="P:regulation of cell shape"/>
    <property type="evidence" value="ECO:0007669"/>
    <property type="project" value="UniProtKB-UniRule"/>
</dbReference>
<evidence type="ECO:0000256" key="5">
    <source>
        <dbReference type="ARBA" id="ARBA00022960"/>
    </source>
</evidence>
<comment type="similarity">
    <text evidence="2 8">Belongs to the MreD family.</text>
</comment>
<protein>
    <recommendedName>
        <fullName evidence="8">Rod shape-determining protein MreD</fullName>
    </recommendedName>
</protein>
<comment type="subcellular location">
    <subcellularLocation>
        <location evidence="8">Cell inner membrane</location>
    </subcellularLocation>
    <subcellularLocation>
        <location evidence="1">Cell membrane</location>
        <topology evidence="1">Multi-pass membrane protein</topology>
    </subcellularLocation>
</comment>
<evidence type="ECO:0000256" key="3">
    <source>
        <dbReference type="ARBA" id="ARBA00022475"/>
    </source>
</evidence>
<proteinExistence type="inferred from homology"/>
<dbReference type="PANTHER" id="PTHR37484:SF1">
    <property type="entry name" value="ROD SHAPE-DETERMINING PROTEIN MRED"/>
    <property type="match status" value="1"/>
</dbReference>
<feature type="transmembrane region" description="Helical" evidence="9">
    <location>
        <begin position="132"/>
        <end position="152"/>
    </location>
</feature>
<dbReference type="EMBL" id="QGTJ01000018">
    <property type="protein sequence ID" value="PWV58387.1"/>
    <property type="molecule type" value="Genomic_DNA"/>
</dbReference>
<feature type="transmembrane region" description="Helical" evidence="9">
    <location>
        <begin position="74"/>
        <end position="92"/>
    </location>
</feature>
<keyword evidence="11" id="KW-1185">Reference proteome</keyword>
<dbReference type="NCBIfam" id="TIGR03426">
    <property type="entry name" value="shape_MreD"/>
    <property type="match status" value="1"/>
</dbReference>
<dbReference type="PANTHER" id="PTHR37484">
    <property type="entry name" value="ROD SHAPE-DETERMINING PROTEIN MRED"/>
    <property type="match status" value="1"/>
</dbReference>
<evidence type="ECO:0000256" key="8">
    <source>
        <dbReference type="PIRNR" id="PIRNR018472"/>
    </source>
</evidence>
<dbReference type="PIRSF" id="PIRSF018472">
    <property type="entry name" value="MreD_proteobac"/>
    <property type="match status" value="1"/>
</dbReference>
<dbReference type="InterPro" id="IPR026034">
    <property type="entry name" value="MreD_proteobac"/>
</dbReference>
<gene>
    <name evidence="10" type="ORF">C7443_11819</name>
</gene>
<dbReference type="RefSeq" id="WP_110020597.1">
    <property type="nucleotide sequence ID" value="NZ_QGTJ01000018.1"/>
</dbReference>
<feature type="transmembrane region" description="Helical" evidence="9">
    <location>
        <begin position="39"/>
        <end position="62"/>
    </location>
</feature>
<name>A0A317MQ59_9GAMM</name>
<keyword evidence="4 9" id="KW-0812">Transmembrane</keyword>
<evidence type="ECO:0000256" key="9">
    <source>
        <dbReference type="SAM" id="Phobius"/>
    </source>
</evidence>
<evidence type="ECO:0000256" key="4">
    <source>
        <dbReference type="ARBA" id="ARBA00022692"/>
    </source>
</evidence>
<evidence type="ECO:0000256" key="6">
    <source>
        <dbReference type="ARBA" id="ARBA00022989"/>
    </source>
</evidence>
<keyword evidence="5 8" id="KW-0133">Cell shape</keyword>
<keyword evidence="3 8" id="KW-1003">Cell membrane</keyword>